<proteinExistence type="predicted"/>
<feature type="domain" description="Helix-hairpin-helix DNA-binding motif class 1" evidence="2">
    <location>
        <begin position="125"/>
        <end position="144"/>
    </location>
</feature>
<evidence type="ECO:0000259" key="2">
    <source>
        <dbReference type="SMART" id="SM00278"/>
    </source>
</evidence>
<dbReference type="PANTHER" id="PTHR21180:SF32">
    <property type="entry name" value="ENDONUCLEASE_EXONUCLEASE_PHOSPHATASE FAMILY DOMAIN-CONTAINING PROTEIN 1"/>
    <property type="match status" value="1"/>
</dbReference>
<dbReference type="Proteomes" id="UP001596047">
    <property type="component" value="Unassembled WGS sequence"/>
</dbReference>
<dbReference type="NCBIfam" id="TIGR00426">
    <property type="entry name" value="competence protein ComEA helix-hairpin-helix repeat region"/>
    <property type="match status" value="1"/>
</dbReference>
<evidence type="ECO:0000313" key="4">
    <source>
        <dbReference type="Proteomes" id="UP001596047"/>
    </source>
</evidence>
<dbReference type="SMART" id="SM00278">
    <property type="entry name" value="HhH1"/>
    <property type="match status" value="2"/>
</dbReference>
<dbReference type="Pfam" id="PF12836">
    <property type="entry name" value="HHH_3"/>
    <property type="match status" value="1"/>
</dbReference>
<dbReference type="InterPro" id="IPR003583">
    <property type="entry name" value="Hlx-hairpin-Hlx_DNA-bd_motif"/>
</dbReference>
<dbReference type="PANTHER" id="PTHR21180">
    <property type="entry name" value="ENDONUCLEASE/EXONUCLEASE/PHOSPHATASE FAMILY DOMAIN-CONTAINING PROTEIN 1"/>
    <property type="match status" value="1"/>
</dbReference>
<dbReference type="RefSeq" id="WP_379190415.1">
    <property type="nucleotide sequence ID" value="NZ_JBHSOW010000080.1"/>
</dbReference>
<evidence type="ECO:0000313" key="3">
    <source>
        <dbReference type="EMBL" id="MFC5651791.1"/>
    </source>
</evidence>
<dbReference type="InterPro" id="IPR010994">
    <property type="entry name" value="RuvA_2-like"/>
</dbReference>
<dbReference type="InterPro" id="IPR004509">
    <property type="entry name" value="Competence_ComEA_HhH"/>
</dbReference>
<comment type="caution">
    <text evidence="3">The sequence shown here is derived from an EMBL/GenBank/DDBJ whole genome shotgun (WGS) entry which is preliminary data.</text>
</comment>
<dbReference type="InterPro" id="IPR051675">
    <property type="entry name" value="Endo/Exo/Phosphatase_dom_1"/>
</dbReference>
<keyword evidence="4" id="KW-1185">Reference proteome</keyword>
<evidence type="ECO:0000256" key="1">
    <source>
        <dbReference type="SAM" id="MobiDB-lite"/>
    </source>
</evidence>
<name>A0ABW0W4W6_9BACL</name>
<protein>
    <submittedName>
        <fullName evidence="3">ComEA family DNA-binding protein</fullName>
    </submittedName>
</protein>
<dbReference type="SUPFAM" id="SSF47781">
    <property type="entry name" value="RuvA domain 2-like"/>
    <property type="match status" value="1"/>
</dbReference>
<keyword evidence="3" id="KW-0238">DNA-binding</keyword>
<accession>A0ABW0W4W6</accession>
<dbReference type="Gene3D" id="1.10.150.320">
    <property type="entry name" value="Photosystem II 12 kDa extrinsic protein"/>
    <property type="match status" value="1"/>
</dbReference>
<organism evidence="3 4">
    <name type="scientific">Paenibacillus solisilvae</name>
    <dbReference type="NCBI Taxonomy" id="2486751"/>
    <lineage>
        <taxon>Bacteria</taxon>
        <taxon>Bacillati</taxon>
        <taxon>Bacillota</taxon>
        <taxon>Bacilli</taxon>
        <taxon>Bacillales</taxon>
        <taxon>Paenibacillaceae</taxon>
        <taxon>Paenibacillus</taxon>
    </lineage>
</organism>
<gene>
    <name evidence="3" type="ORF">ACFPYJ_22260</name>
</gene>
<feature type="region of interest" description="Disordered" evidence="1">
    <location>
        <begin position="63"/>
        <end position="109"/>
    </location>
</feature>
<sequence>MYKTSRKAASRQQLLVLGVLVIGVILLVSALLQPASSEPPGWVAVNGQVEQLLKEHQSFDAAGEKGAVKAQETQTTEGTDQPGGKLSDAGNVQTGGKKPEDETSAAGKQVTEAVGKLDINQATAEQLDALPGIGAVKAQTIVSDREKSGQFGSVNDLLRVKGIGPKLLEKIKDSIVAQP</sequence>
<feature type="domain" description="Helix-hairpin-helix DNA-binding motif class 1" evidence="2">
    <location>
        <begin position="155"/>
        <end position="174"/>
    </location>
</feature>
<reference evidence="4" key="1">
    <citation type="journal article" date="2019" name="Int. J. Syst. Evol. Microbiol.">
        <title>The Global Catalogue of Microorganisms (GCM) 10K type strain sequencing project: providing services to taxonomists for standard genome sequencing and annotation.</title>
        <authorList>
            <consortium name="The Broad Institute Genomics Platform"/>
            <consortium name="The Broad Institute Genome Sequencing Center for Infectious Disease"/>
            <person name="Wu L."/>
            <person name="Ma J."/>
        </authorList>
    </citation>
    <scope>NUCLEOTIDE SEQUENCE [LARGE SCALE GENOMIC DNA]</scope>
    <source>
        <strain evidence="4">CGMCC 1.3240</strain>
    </source>
</reference>
<dbReference type="EMBL" id="JBHSOW010000080">
    <property type="protein sequence ID" value="MFC5651791.1"/>
    <property type="molecule type" value="Genomic_DNA"/>
</dbReference>
<dbReference type="GO" id="GO:0003677">
    <property type="term" value="F:DNA binding"/>
    <property type="evidence" value="ECO:0007669"/>
    <property type="project" value="UniProtKB-KW"/>
</dbReference>